<dbReference type="Proteomes" id="UP000286260">
    <property type="component" value="Unassembled WGS sequence"/>
</dbReference>
<sequence length="63" mass="7084">MPSSETRSASEDAILSDNGYVSVVKQPGHRPFAFSRIPFRPRSKAFSTLVKNLFALSRKGKEW</sequence>
<protein>
    <submittedName>
        <fullName evidence="1">Uncharacterized protein</fullName>
    </submittedName>
</protein>
<dbReference type="AlphaFoldDB" id="A0A414BP51"/>
<name>A0A414BP51_9BACT</name>
<proteinExistence type="predicted"/>
<organism evidence="1 2">
    <name type="scientific">Parabacteroides merdae</name>
    <dbReference type="NCBI Taxonomy" id="46503"/>
    <lineage>
        <taxon>Bacteria</taxon>
        <taxon>Pseudomonadati</taxon>
        <taxon>Bacteroidota</taxon>
        <taxon>Bacteroidia</taxon>
        <taxon>Bacteroidales</taxon>
        <taxon>Tannerellaceae</taxon>
        <taxon>Parabacteroides</taxon>
    </lineage>
</organism>
<evidence type="ECO:0000313" key="1">
    <source>
        <dbReference type="EMBL" id="RHC77236.1"/>
    </source>
</evidence>
<dbReference type="EMBL" id="QSII01000079">
    <property type="protein sequence ID" value="RHC77236.1"/>
    <property type="molecule type" value="Genomic_DNA"/>
</dbReference>
<reference evidence="1 2" key="1">
    <citation type="submission" date="2018-08" db="EMBL/GenBank/DDBJ databases">
        <title>A genome reference for cultivated species of the human gut microbiota.</title>
        <authorList>
            <person name="Zou Y."/>
            <person name="Xue W."/>
            <person name="Luo G."/>
        </authorList>
    </citation>
    <scope>NUCLEOTIDE SEQUENCE [LARGE SCALE GENOMIC DNA]</scope>
    <source>
        <strain evidence="1 2">AM34-17</strain>
    </source>
</reference>
<evidence type="ECO:0000313" key="2">
    <source>
        <dbReference type="Proteomes" id="UP000286260"/>
    </source>
</evidence>
<comment type="caution">
    <text evidence="1">The sequence shown here is derived from an EMBL/GenBank/DDBJ whole genome shotgun (WGS) entry which is preliminary data.</text>
</comment>
<accession>A0A414BP51</accession>
<gene>
    <name evidence="1" type="ORF">DW828_20270</name>
</gene>